<accession>A0A518GPL9</accession>
<protein>
    <submittedName>
        <fullName evidence="3">Sulfatase</fullName>
    </submittedName>
</protein>
<evidence type="ECO:0000256" key="1">
    <source>
        <dbReference type="SAM" id="MobiDB-lite"/>
    </source>
</evidence>
<dbReference type="Proteomes" id="UP000315349">
    <property type="component" value="Chromosome"/>
</dbReference>
<dbReference type="Pfam" id="PF00884">
    <property type="entry name" value="Sulfatase"/>
    <property type="match status" value="1"/>
</dbReference>
<dbReference type="Gene3D" id="3.30.1120.10">
    <property type="match status" value="1"/>
</dbReference>
<evidence type="ECO:0000313" key="4">
    <source>
        <dbReference type="Proteomes" id="UP000315349"/>
    </source>
</evidence>
<feature type="compositionally biased region" description="Basic and acidic residues" evidence="1">
    <location>
        <begin position="208"/>
        <end position="217"/>
    </location>
</feature>
<dbReference type="RefSeq" id="WP_390621294.1">
    <property type="nucleotide sequence ID" value="NZ_CP036299.1"/>
</dbReference>
<proteinExistence type="predicted"/>
<organism evidence="3 4">
    <name type="scientific">Planctopirus ephydatiae</name>
    <dbReference type="NCBI Taxonomy" id="2528019"/>
    <lineage>
        <taxon>Bacteria</taxon>
        <taxon>Pseudomonadati</taxon>
        <taxon>Planctomycetota</taxon>
        <taxon>Planctomycetia</taxon>
        <taxon>Planctomycetales</taxon>
        <taxon>Planctomycetaceae</taxon>
        <taxon>Planctopirus</taxon>
    </lineage>
</organism>
<dbReference type="InterPro" id="IPR052701">
    <property type="entry name" value="GAG_Ulvan_Degrading_Sulfatases"/>
</dbReference>
<feature type="region of interest" description="Disordered" evidence="1">
    <location>
        <begin position="196"/>
        <end position="245"/>
    </location>
</feature>
<evidence type="ECO:0000313" key="3">
    <source>
        <dbReference type="EMBL" id="QDV30484.1"/>
    </source>
</evidence>
<evidence type="ECO:0000259" key="2">
    <source>
        <dbReference type="Pfam" id="PF00884"/>
    </source>
</evidence>
<dbReference type="Gene3D" id="3.40.720.10">
    <property type="entry name" value="Alkaline Phosphatase, subunit A"/>
    <property type="match status" value="1"/>
</dbReference>
<dbReference type="KEGG" id="peh:Spb1_24180"/>
<dbReference type="InterPro" id="IPR000917">
    <property type="entry name" value="Sulfatase_N"/>
</dbReference>
<reference evidence="3 4" key="1">
    <citation type="submission" date="2019-02" db="EMBL/GenBank/DDBJ databases">
        <title>Deep-cultivation of Planctomycetes and their phenomic and genomic characterization uncovers novel biology.</title>
        <authorList>
            <person name="Wiegand S."/>
            <person name="Jogler M."/>
            <person name="Boedeker C."/>
            <person name="Pinto D."/>
            <person name="Vollmers J."/>
            <person name="Rivas-Marin E."/>
            <person name="Kohn T."/>
            <person name="Peeters S.H."/>
            <person name="Heuer A."/>
            <person name="Rast P."/>
            <person name="Oberbeckmann S."/>
            <person name="Bunk B."/>
            <person name="Jeske O."/>
            <person name="Meyerdierks A."/>
            <person name="Storesund J.E."/>
            <person name="Kallscheuer N."/>
            <person name="Luecker S."/>
            <person name="Lage O.M."/>
            <person name="Pohl T."/>
            <person name="Merkel B.J."/>
            <person name="Hornburger P."/>
            <person name="Mueller R.-W."/>
            <person name="Bruemmer F."/>
            <person name="Labrenz M."/>
            <person name="Spormann A.M."/>
            <person name="Op den Camp H."/>
            <person name="Overmann J."/>
            <person name="Amann R."/>
            <person name="Jetten M.S.M."/>
            <person name="Mascher T."/>
            <person name="Medema M.H."/>
            <person name="Devos D.P."/>
            <person name="Kaster A.-K."/>
            <person name="Ovreas L."/>
            <person name="Rohde M."/>
            <person name="Galperin M.Y."/>
            <person name="Jogler C."/>
        </authorList>
    </citation>
    <scope>NUCLEOTIDE SEQUENCE [LARGE SCALE GENOMIC DNA]</scope>
    <source>
        <strain evidence="3 4">Spb1</strain>
    </source>
</reference>
<keyword evidence="4" id="KW-1185">Reference proteome</keyword>
<dbReference type="EMBL" id="CP036299">
    <property type="protein sequence ID" value="QDV30484.1"/>
    <property type="molecule type" value="Genomic_DNA"/>
</dbReference>
<dbReference type="AlphaFoldDB" id="A0A518GPL9"/>
<dbReference type="PANTHER" id="PTHR43751">
    <property type="entry name" value="SULFATASE"/>
    <property type="match status" value="1"/>
</dbReference>
<name>A0A518GPL9_9PLAN</name>
<feature type="domain" description="Sulfatase N-terminal" evidence="2">
    <location>
        <begin position="19"/>
        <end position="67"/>
    </location>
</feature>
<dbReference type="SUPFAM" id="SSF53649">
    <property type="entry name" value="Alkaline phosphatase-like"/>
    <property type="match status" value="1"/>
</dbReference>
<sequence>MFNHGGQAAFEAGHRVNGSLLGFKFGVWEGDHRVPFIARWPGKIKPGTTSTQLISSVDLLAKFAALTQQTLDKSQLADSVNVLPALIGEPEDPLRDTLVLCPHSPAHLAVRKGKWVYIGAQGEGGFGGKPGTHTAGGPIAASFVGNVNSDIENGRIKKDAPPAQLYDLEAHVNQTRNLHNEHPEVVKQMSALLAGYAPQRPGPKKGKDKSASKREHLNAPSKPGATTPVAASSVSADNKPTIRSPNFVVIRSVKSFCRIDASSGGRNLNQDTRS</sequence>
<dbReference type="InterPro" id="IPR017850">
    <property type="entry name" value="Alkaline_phosphatase_core_sf"/>
</dbReference>
<gene>
    <name evidence="3" type="ORF">Spb1_24180</name>
</gene>
<dbReference type="PANTHER" id="PTHR43751:SF6">
    <property type="entry name" value="N-ACETYLGALACTOSAMINE-6-O-SULFATASE"/>
    <property type="match status" value="1"/>
</dbReference>